<dbReference type="eggNOG" id="COG3366">
    <property type="taxonomic scope" value="Bacteria"/>
</dbReference>
<name>F3Z083_DESAF</name>
<organism evidence="2 3">
    <name type="scientific">Desulfocurvibacter africanus subsp. africanus str. Walvis Bay</name>
    <dbReference type="NCBI Taxonomy" id="690850"/>
    <lineage>
        <taxon>Bacteria</taxon>
        <taxon>Pseudomonadati</taxon>
        <taxon>Thermodesulfobacteriota</taxon>
        <taxon>Desulfovibrionia</taxon>
        <taxon>Desulfovibrionales</taxon>
        <taxon>Desulfovibrionaceae</taxon>
        <taxon>Desulfocurvibacter</taxon>
    </lineage>
</organism>
<feature type="transmembrane region" description="Helical" evidence="1">
    <location>
        <begin position="73"/>
        <end position="93"/>
    </location>
</feature>
<feature type="transmembrane region" description="Helical" evidence="1">
    <location>
        <begin position="100"/>
        <end position="117"/>
    </location>
</feature>
<dbReference type="STRING" id="690850.Desaf_1448"/>
<evidence type="ECO:0000313" key="2">
    <source>
        <dbReference type="EMBL" id="EGJ49785.1"/>
    </source>
</evidence>
<dbReference type="Proteomes" id="UP000007844">
    <property type="component" value="Chromosome"/>
</dbReference>
<evidence type="ECO:0000313" key="3">
    <source>
        <dbReference type="Proteomes" id="UP000007844"/>
    </source>
</evidence>
<feature type="transmembrane region" description="Helical" evidence="1">
    <location>
        <begin position="293"/>
        <end position="313"/>
    </location>
</feature>
<proteinExistence type="predicted"/>
<keyword evidence="3" id="KW-1185">Reference proteome</keyword>
<evidence type="ECO:0000256" key="1">
    <source>
        <dbReference type="SAM" id="Phobius"/>
    </source>
</evidence>
<dbReference type="KEGG" id="daf:Desaf_1448"/>
<protein>
    <submittedName>
        <fullName evidence="2">Nucleoside recognition domain protein</fullName>
    </submittedName>
</protein>
<dbReference type="HOGENOM" id="CLU_062018_0_0_7"/>
<keyword evidence="1" id="KW-0472">Membrane</keyword>
<feature type="transmembrane region" description="Helical" evidence="1">
    <location>
        <begin position="188"/>
        <end position="205"/>
    </location>
</feature>
<reference evidence="2 3" key="1">
    <citation type="journal article" date="2011" name="J. Bacteriol.">
        <title>Genome sequence of the mercury-methylating and pleomorphic Desulfovibrio africanus Strain Walvis Bay.</title>
        <authorList>
            <person name="Brown S.D."/>
            <person name="Wall J.D."/>
            <person name="Kucken A.M."/>
            <person name="Gilmour C.C."/>
            <person name="Podar M."/>
            <person name="Brandt C.C."/>
            <person name="Teshima H."/>
            <person name="Detter J.C."/>
            <person name="Han C.S."/>
            <person name="Land M.L."/>
            <person name="Lucas S."/>
            <person name="Han J."/>
            <person name="Pennacchio L."/>
            <person name="Nolan M."/>
            <person name="Pitluck S."/>
            <person name="Woyke T."/>
            <person name="Goodwin L."/>
            <person name="Palumbo A.V."/>
            <person name="Elias D.A."/>
        </authorList>
    </citation>
    <scope>NUCLEOTIDE SEQUENCE [LARGE SCALE GENOMIC DNA]</scope>
    <source>
        <strain evidence="2 3">Walvis Bay</strain>
    </source>
</reference>
<gene>
    <name evidence="2" type="ORF">Desaf_1448</name>
</gene>
<dbReference type="AlphaFoldDB" id="F3Z083"/>
<feature type="transmembrane region" description="Helical" evidence="1">
    <location>
        <begin position="137"/>
        <end position="156"/>
    </location>
</feature>
<dbReference type="RefSeq" id="WP_014259573.1">
    <property type="nucleotide sequence ID" value="NC_016629.1"/>
</dbReference>
<sequence length="330" mass="35348">MDTPNASTLRPSLGASLARIVRDSLRISLELFKIMVPVVIAVKVLQELGAIAWLARPLAPLMGLVGLPAETGLVWATAMLNNIYSGILVFASLPLAEPLSVAQVTVLSTMILVAHGLPVELRIAQRSGTRLGFQLGLRFLGALAFGAILHTTYSSLDVLQEPARMLWQPAAQADTSLTAWAIGQARNFASIFLIILGLVAFVRLLERIRATEAMNRVLGPLLRLLGIGPTASTITIVGLTMGLSYGGGLIIHEAKSGSVSKRDVFYAVSLMGLCHSLFEDTLLMMLLGAHTSGILWGRLLLSLAAVALLVRLTRRMADPAFERRLGRSVA</sequence>
<keyword evidence="1" id="KW-1133">Transmembrane helix</keyword>
<feature type="transmembrane region" description="Helical" evidence="1">
    <location>
        <begin position="225"/>
        <end position="252"/>
    </location>
</feature>
<keyword evidence="1" id="KW-0812">Transmembrane</keyword>
<dbReference type="EMBL" id="CP003221">
    <property type="protein sequence ID" value="EGJ49785.1"/>
    <property type="molecule type" value="Genomic_DNA"/>
</dbReference>
<accession>F3Z083</accession>